<evidence type="ECO:0000313" key="2">
    <source>
        <dbReference type="Proteomes" id="UP001163603"/>
    </source>
</evidence>
<dbReference type="EMBL" id="CM047742">
    <property type="protein sequence ID" value="KAJ0034601.1"/>
    <property type="molecule type" value="Genomic_DNA"/>
</dbReference>
<name>A0ACC0YEH6_9ROSI</name>
<proteinExistence type="predicted"/>
<dbReference type="Proteomes" id="UP001163603">
    <property type="component" value="Chromosome 7"/>
</dbReference>
<keyword evidence="2" id="KW-1185">Reference proteome</keyword>
<accession>A0ACC0YEH6</accession>
<protein>
    <submittedName>
        <fullName evidence="1">Uncharacterized protein</fullName>
    </submittedName>
</protein>
<sequence length="239" mass="26229">MEIQESHHSWHESWSETDINPGSNRVGYSGPLSGTITSNKTGDVTYEAESPDEGAFLVAAREEYKNLNLLDFTSKRKRMSVIVRDEDGQIILFCKGADSIIFDRLSKNGRMYEEVTTRHLNEYGEAGLHTLALAYRKLDESEYTSWNHEFLKATQYQSANIIKCYWRLGGVFGAGVVSLEVGFVGGGEGCIEAAGAGGAVLAAFLLLAVHSCCCIVAWMLLLWCFLGSCVVATVVLLPV</sequence>
<evidence type="ECO:0000313" key="1">
    <source>
        <dbReference type="EMBL" id="KAJ0034601.1"/>
    </source>
</evidence>
<reference evidence="2" key="1">
    <citation type="journal article" date="2023" name="G3 (Bethesda)">
        <title>Genome assembly and association tests identify interacting loci associated with vigor, precocity, and sex in interspecific pistachio rootstocks.</title>
        <authorList>
            <person name="Palmer W."/>
            <person name="Jacygrad E."/>
            <person name="Sagayaradj S."/>
            <person name="Cavanaugh K."/>
            <person name="Han R."/>
            <person name="Bertier L."/>
            <person name="Beede B."/>
            <person name="Kafkas S."/>
            <person name="Golino D."/>
            <person name="Preece J."/>
            <person name="Michelmore R."/>
        </authorList>
    </citation>
    <scope>NUCLEOTIDE SEQUENCE [LARGE SCALE GENOMIC DNA]</scope>
</reference>
<gene>
    <name evidence="1" type="ORF">Pint_25511</name>
</gene>
<organism evidence="1 2">
    <name type="scientific">Pistacia integerrima</name>
    <dbReference type="NCBI Taxonomy" id="434235"/>
    <lineage>
        <taxon>Eukaryota</taxon>
        <taxon>Viridiplantae</taxon>
        <taxon>Streptophyta</taxon>
        <taxon>Embryophyta</taxon>
        <taxon>Tracheophyta</taxon>
        <taxon>Spermatophyta</taxon>
        <taxon>Magnoliopsida</taxon>
        <taxon>eudicotyledons</taxon>
        <taxon>Gunneridae</taxon>
        <taxon>Pentapetalae</taxon>
        <taxon>rosids</taxon>
        <taxon>malvids</taxon>
        <taxon>Sapindales</taxon>
        <taxon>Anacardiaceae</taxon>
        <taxon>Pistacia</taxon>
    </lineage>
</organism>
<comment type="caution">
    <text evidence="1">The sequence shown here is derived from an EMBL/GenBank/DDBJ whole genome shotgun (WGS) entry which is preliminary data.</text>
</comment>